<feature type="compositionally biased region" description="Low complexity" evidence="4">
    <location>
        <begin position="163"/>
        <end position="173"/>
    </location>
</feature>
<dbReference type="Proteomes" id="UP001044222">
    <property type="component" value="Unassembled WGS sequence"/>
</dbReference>
<feature type="region of interest" description="Disordered" evidence="4">
    <location>
        <begin position="143"/>
        <end position="174"/>
    </location>
</feature>
<evidence type="ECO:0000313" key="5">
    <source>
        <dbReference type="EMBL" id="KAG5853449.1"/>
    </source>
</evidence>
<proteinExistence type="predicted"/>
<keyword evidence="1" id="KW-0677">Repeat</keyword>
<evidence type="ECO:0000313" key="6">
    <source>
        <dbReference type="Proteomes" id="UP001044222"/>
    </source>
</evidence>
<comment type="caution">
    <text evidence="5">The sequence shown here is derived from an EMBL/GenBank/DDBJ whole genome shotgun (WGS) entry which is preliminary data.</text>
</comment>
<evidence type="ECO:0000256" key="4">
    <source>
        <dbReference type="SAM" id="MobiDB-lite"/>
    </source>
</evidence>
<evidence type="ECO:0000256" key="1">
    <source>
        <dbReference type="ARBA" id="ARBA00022737"/>
    </source>
</evidence>
<name>A0A9D3MR51_ANGAN</name>
<feature type="compositionally biased region" description="Polar residues" evidence="4">
    <location>
        <begin position="12"/>
        <end position="30"/>
    </location>
</feature>
<keyword evidence="2" id="KW-0040">ANK repeat</keyword>
<reference evidence="5" key="1">
    <citation type="submission" date="2021-01" db="EMBL/GenBank/DDBJ databases">
        <title>A chromosome-scale assembly of European eel, Anguilla anguilla.</title>
        <authorList>
            <person name="Henkel C."/>
            <person name="Jong-Raadsen S.A."/>
            <person name="Dufour S."/>
            <person name="Weltzien F.-A."/>
            <person name="Palstra A.P."/>
            <person name="Pelster B."/>
            <person name="Spaink H.P."/>
            <person name="Van Den Thillart G.E."/>
            <person name="Jansen H."/>
            <person name="Zahm M."/>
            <person name="Klopp C."/>
            <person name="Cedric C."/>
            <person name="Louis A."/>
            <person name="Berthelot C."/>
            <person name="Parey E."/>
            <person name="Roest Crollius H."/>
            <person name="Montfort J."/>
            <person name="Robinson-Rechavi M."/>
            <person name="Bucao C."/>
            <person name="Bouchez O."/>
            <person name="Gislard M."/>
            <person name="Lluch J."/>
            <person name="Milhes M."/>
            <person name="Lampietro C."/>
            <person name="Lopez Roques C."/>
            <person name="Donnadieu C."/>
            <person name="Braasch I."/>
            <person name="Desvignes T."/>
            <person name="Postlethwait J."/>
            <person name="Bobe J."/>
            <person name="Guiguen Y."/>
            <person name="Dirks R."/>
        </authorList>
    </citation>
    <scope>NUCLEOTIDE SEQUENCE</scope>
    <source>
        <strain evidence="5">Tag_6206</strain>
        <tissue evidence="5">Liver</tissue>
    </source>
</reference>
<accession>A0A9D3MR51</accession>
<dbReference type="PANTHER" id="PTHR23206">
    <property type="entry name" value="MASK PROTEIN"/>
    <property type="match status" value="1"/>
</dbReference>
<dbReference type="InterPro" id="IPR051631">
    <property type="entry name" value="Ankyrin-KH/SAM_domain"/>
</dbReference>
<evidence type="ECO:0000256" key="2">
    <source>
        <dbReference type="ARBA" id="ARBA00023043"/>
    </source>
</evidence>
<evidence type="ECO:0000256" key="3">
    <source>
        <dbReference type="SAM" id="Coils"/>
    </source>
</evidence>
<dbReference type="AlphaFoldDB" id="A0A9D3MR51"/>
<keyword evidence="3" id="KW-0175">Coiled coil</keyword>
<dbReference type="EMBL" id="JAFIRN010000003">
    <property type="protein sequence ID" value="KAG5853449.1"/>
    <property type="molecule type" value="Genomic_DNA"/>
</dbReference>
<sequence>MCELHEPDRVPTISTHPPVTCKGSSKQRQSACRRAGGAAGRPDADALPPLHPYQPLECIVEETEGKLNELGQRISAIEKAQLQSLELIQGEPLTKDKIEELKKSREEQVQKKKRILKELQKVERQLQLKTQQQFTKEYMEAKGLKDDPGQTGVAQPPGPPAPTRRTPPCSAPTRTKRLAAPSFMPMQPLALQQSTDFSSADCPCTASPDLQRALVSQQMLGPGLLAQAPDGLMVATPAQTLTDTLDDIMAAVSSRVPMLSTTTPPPSLPLSPPAAAWPRPPCCRSTLLWTSTHIRRVTMTPL</sequence>
<dbReference type="GO" id="GO:0005737">
    <property type="term" value="C:cytoplasm"/>
    <property type="evidence" value="ECO:0007669"/>
    <property type="project" value="TreeGrafter"/>
</dbReference>
<dbReference type="GO" id="GO:0045087">
    <property type="term" value="P:innate immune response"/>
    <property type="evidence" value="ECO:0007669"/>
    <property type="project" value="TreeGrafter"/>
</dbReference>
<protein>
    <submittedName>
        <fullName evidence="5">Uncharacterized protein</fullName>
    </submittedName>
</protein>
<gene>
    <name evidence="5" type="ORF">ANANG_G00073580</name>
</gene>
<organism evidence="5 6">
    <name type="scientific">Anguilla anguilla</name>
    <name type="common">European freshwater eel</name>
    <name type="synonym">Muraena anguilla</name>
    <dbReference type="NCBI Taxonomy" id="7936"/>
    <lineage>
        <taxon>Eukaryota</taxon>
        <taxon>Metazoa</taxon>
        <taxon>Chordata</taxon>
        <taxon>Craniata</taxon>
        <taxon>Vertebrata</taxon>
        <taxon>Euteleostomi</taxon>
        <taxon>Actinopterygii</taxon>
        <taxon>Neopterygii</taxon>
        <taxon>Teleostei</taxon>
        <taxon>Anguilliformes</taxon>
        <taxon>Anguillidae</taxon>
        <taxon>Anguilla</taxon>
    </lineage>
</organism>
<feature type="region of interest" description="Disordered" evidence="4">
    <location>
        <begin position="1"/>
        <end position="49"/>
    </location>
</feature>
<feature type="coiled-coil region" evidence="3">
    <location>
        <begin position="60"/>
        <end position="132"/>
    </location>
</feature>
<keyword evidence="6" id="KW-1185">Reference proteome</keyword>
<dbReference type="PANTHER" id="PTHR23206:SF8">
    <property type="entry name" value="ANKYRIN REPEAT AND KH DOMAIN-CONTAINING 1"/>
    <property type="match status" value="1"/>
</dbReference>